<evidence type="ECO:0000313" key="8">
    <source>
        <dbReference type="Proteomes" id="UP001279734"/>
    </source>
</evidence>
<accession>A0AAD3SZQ2</accession>
<organism evidence="7 8">
    <name type="scientific">Nepenthes gracilis</name>
    <name type="common">Slender pitcher plant</name>
    <dbReference type="NCBI Taxonomy" id="150966"/>
    <lineage>
        <taxon>Eukaryota</taxon>
        <taxon>Viridiplantae</taxon>
        <taxon>Streptophyta</taxon>
        <taxon>Embryophyta</taxon>
        <taxon>Tracheophyta</taxon>
        <taxon>Spermatophyta</taxon>
        <taxon>Magnoliopsida</taxon>
        <taxon>eudicotyledons</taxon>
        <taxon>Gunneridae</taxon>
        <taxon>Pentapetalae</taxon>
        <taxon>Caryophyllales</taxon>
        <taxon>Nepenthaceae</taxon>
        <taxon>Nepenthes</taxon>
    </lineage>
</organism>
<evidence type="ECO:0000256" key="4">
    <source>
        <dbReference type="ARBA" id="ARBA00023136"/>
    </source>
</evidence>
<dbReference type="InterPro" id="IPR004864">
    <property type="entry name" value="LEA_2"/>
</dbReference>
<dbReference type="PANTHER" id="PTHR31234:SF72">
    <property type="entry name" value="NDR1_HIN1-LIKE PROTEIN 6"/>
    <property type="match status" value="1"/>
</dbReference>
<evidence type="ECO:0000256" key="1">
    <source>
        <dbReference type="ARBA" id="ARBA00004167"/>
    </source>
</evidence>
<evidence type="ECO:0000313" key="7">
    <source>
        <dbReference type="EMBL" id="GMH19991.1"/>
    </source>
</evidence>
<keyword evidence="4 5" id="KW-0472">Membrane</keyword>
<dbReference type="GO" id="GO:0005886">
    <property type="term" value="C:plasma membrane"/>
    <property type="evidence" value="ECO:0007669"/>
    <property type="project" value="TreeGrafter"/>
</dbReference>
<dbReference type="InterPro" id="IPR044839">
    <property type="entry name" value="NDR1-like"/>
</dbReference>
<evidence type="ECO:0000256" key="3">
    <source>
        <dbReference type="ARBA" id="ARBA00022989"/>
    </source>
</evidence>
<feature type="transmembrane region" description="Helical" evidence="5">
    <location>
        <begin position="71"/>
        <end position="101"/>
    </location>
</feature>
<keyword evidence="3 5" id="KW-1133">Transmembrane helix</keyword>
<keyword evidence="8" id="KW-1185">Reference proteome</keyword>
<comment type="subcellular location">
    <subcellularLocation>
        <location evidence="1">Membrane</location>
        <topology evidence="1">Single-pass membrane protein</topology>
    </subcellularLocation>
</comment>
<sequence>MANNDRTQPVIDVEAPLPLPTGAPQLPSDATTGAALPPPYANPPIPQRTIPLAYSGPPRRRSSCLCYCMCFLFSLLLLFLLLLLLLLAVTSVLVGIFFIFYHPKIPKYYINSVSIPHFDRAVDASLAMTFDVNITASNPNTKIGIYYKGRSHVSVWYADTELCRGSLPLFYQGHRNTTVMEVSLTGNATSLLKAVQKEKRRTGSKPLVNINGV</sequence>
<evidence type="ECO:0000256" key="5">
    <source>
        <dbReference type="SAM" id="Phobius"/>
    </source>
</evidence>
<keyword evidence="2 5" id="KW-0812">Transmembrane</keyword>
<comment type="caution">
    <text evidence="7">The sequence shown here is derived from an EMBL/GenBank/DDBJ whole genome shotgun (WGS) entry which is preliminary data.</text>
</comment>
<feature type="domain" description="Late embryogenesis abundant protein LEA-2 subgroup" evidence="6">
    <location>
        <begin position="134"/>
        <end position="199"/>
    </location>
</feature>
<gene>
    <name evidence="7" type="ORF">Nepgr_021832</name>
</gene>
<name>A0AAD3SZQ2_NEPGR</name>
<dbReference type="GO" id="GO:0098542">
    <property type="term" value="P:defense response to other organism"/>
    <property type="evidence" value="ECO:0007669"/>
    <property type="project" value="InterPro"/>
</dbReference>
<dbReference type="Proteomes" id="UP001279734">
    <property type="component" value="Unassembled WGS sequence"/>
</dbReference>
<dbReference type="AlphaFoldDB" id="A0AAD3SZQ2"/>
<dbReference type="EMBL" id="BSYO01000021">
    <property type="protein sequence ID" value="GMH19991.1"/>
    <property type="molecule type" value="Genomic_DNA"/>
</dbReference>
<reference evidence="7" key="1">
    <citation type="submission" date="2023-05" db="EMBL/GenBank/DDBJ databases">
        <title>Nepenthes gracilis genome sequencing.</title>
        <authorList>
            <person name="Fukushima K."/>
        </authorList>
    </citation>
    <scope>NUCLEOTIDE SEQUENCE</scope>
    <source>
        <strain evidence="7">SING2019-196</strain>
    </source>
</reference>
<proteinExistence type="predicted"/>
<dbReference type="PANTHER" id="PTHR31234">
    <property type="entry name" value="LATE EMBRYOGENESIS ABUNDANT (LEA) HYDROXYPROLINE-RICH GLYCOPROTEIN FAMILY"/>
    <property type="match status" value="1"/>
</dbReference>
<dbReference type="Pfam" id="PF03168">
    <property type="entry name" value="LEA_2"/>
    <property type="match status" value="1"/>
</dbReference>
<evidence type="ECO:0000259" key="6">
    <source>
        <dbReference type="Pfam" id="PF03168"/>
    </source>
</evidence>
<protein>
    <recommendedName>
        <fullName evidence="6">Late embryogenesis abundant protein LEA-2 subgroup domain-containing protein</fullName>
    </recommendedName>
</protein>
<evidence type="ECO:0000256" key="2">
    <source>
        <dbReference type="ARBA" id="ARBA00022692"/>
    </source>
</evidence>